<dbReference type="AlphaFoldDB" id="A0ABD1U7X1"/>
<sequence>MVAQFNKRKQKRTHLAIHLHMQNETNKKIVGRHILEHTNYFRVKPGFSFSTPVLNFLTGGSFFLDEFDLRRLRLDQTLPIQETFGEDGSASAIVDFPTETDRFGNSLVLSSLQLLLLEST</sequence>
<keyword evidence="2" id="KW-1185">Reference proteome</keyword>
<proteinExistence type="predicted"/>
<name>A0ABD1U7X1_9LAMI</name>
<gene>
    <name evidence="1" type="ORF">Fot_25015</name>
</gene>
<protein>
    <recommendedName>
        <fullName evidence="3">Ribosomal protein L5</fullName>
    </recommendedName>
</protein>
<organism evidence="1 2">
    <name type="scientific">Forsythia ovata</name>
    <dbReference type="NCBI Taxonomy" id="205694"/>
    <lineage>
        <taxon>Eukaryota</taxon>
        <taxon>Viridiplantae</taxon>
        <taxon>Streptophyta</taxon>
        <taxon>Embryophyta</taxon>
        <taxon>Tracheophyta</taxon>
        <taxon>Spermatophyta</taxon>
        <taxon>Magnoliopsida</taxon>
        <taxon>eudicotyledons</taxon>
        <taxon>Gunneridae</taxon>
        <taxon>Pentapetalae</taxon>
        <taxon>asterids</taxon>
        <taxon>lamiids</taxon>
        <taxon>Lamiales</taxon>
        <taxon>Oleaceae</taxon>
        <taxon>Forsythieae</taxon>
        <taxon>Forsythia</taxon>
    </lineage>
</organism>
<reference evidence="2" key="1">
    <citation type="submission" date="2024-07" db="EMBL/GenBank/DDBJ databases">
        <title>Two chromosome-level genome assemblies of Korean endemic species Abeliophyllum distichum and Forsythia ovata (Oleaceae).</title>
        <authorList>
            <person name="Jang H."/>
        </authorList>
    </citation>
    <scope>NUCLEOTIDE SEQUENCE [LARGE SCALE GENOMIC DNA]</scope>
</reference>
<evidence type="ECO:0008006" key="3">
    <source>
        <dbReference type="Google" id="ProtNLM"/>
    </source>
</evidence>
<dbReference type="Proteomes" id="UP001604277">
    <property type="component" value="Unassembled WGS sequence"/>
</dbReference>
<dbReference type="EMBL" id="JBFOLJ010000007">
    <property type="protein sequence ID" value="KAL2521092.1"/>
    <property type="molecule type" value="Genomic_DNA"/>
</dbReference>
<accession>A0ABD1U7X1</accession>
<comment type="caution">
    <text evidence="1">The sequence shown here is derived from an EMBL/GenBank/DDBJ whole genome shotgun (WGS) entry which is preliminary data.</text>
</comment>
<evidence type="ECO:0000313" key="1">
    <source>
        <dbReference type="EMBL" id="KAL2521092.1"/>
    </source>
</evidence>
<evidence type="ECO:0000313" key="2">
    <source>
        <dbReference type="Proteomes" id="UP001604277"/>
    </source>
</evidence>